<proteinExistence type="predicted"/>
<feature type="compositionally biased region" description="Low complexity" evidence="1">
    <location>
        <begin position="379"/>
        <end position="392"/>
    </location>
</feature>
<feature type="compositionally biased region" description="Low complexity" evidence="1">
    <location>
        <begin position="177"/>
        <end position="193"/>
    </location>
</feature>
<reference evidence="3" key="4">
    <citation type="journal article" date="2015" name="G3 (Bethesda)">
        <title>Genome sequences of three phytopathogenic species of the Magnaporthaceae family of fungi.</title>
        <authorList>
            <person name="Okagaki L.H."/>
            <person name="Nunes C.C."/>
            <person name="Sailsbery J."/>
            <person name="Clay B."/>
            <person name="Brown D."/>
            <person name="John T."/>
            <person name="Oh Y."/>
            <person name="Young N."/>
            <person name="Fitzgerald M."/>
            <person name="Haas B.J."/>
            <person name="Zeng Q."/>
            <person name="Young S."/>
            <person name="Adiconis X."/>
            <person name="Fan L."/>
            <person name="Levin J.Z."/>
            <person name="Mitchell T.K."/>
            <person name="Okubara P.A."/>
            <person name="Farman M.L."/>
            <person name="Kohn L.M."/>
            <person name="Birren B."/>
            <person name="Ma L.-J."/>
            <person name="Dean R.A."/>
        </authorList>
    </citation>
    <scope>NUCLEOTIDE SEQUENCE</scope>
    <source>
        <strain evidence="3">ATCC 64411 / 73-15</strain>
    </source>
</reference>
<reference evidence="2" key="2">
    <citation type="submission" date="2010-05" db="EMBL/GenBank/DDBJ databases">
        <title>The Genome Sequence of Magnaporthe poae strain ATCC 64411.</title>
        <authorList>
            <consortium name="The Broad Institute Genome Sequencing Platform"/>
            <consortium name="Broad Institute Genome Sequencing Center for Infectious Disease"/>
            <person name="Ma L.-J."/>
            <person name="Dead R."/>
            <person name="Young S."/>
            <person name="Zeng Q."/>
            <person name="Koehrsen M."/>
            <person name="Alvarado L."/>
            <person name="Berlin A."/>
            <person name="Chapman S.B."/>
            <person name="Chen Z."/>
            <person name="Freedman E."/>
            <person name="Gellesch M."/>
            <person name="Goldberg J."/>
            <person name="Griggs A."/>
            <person name="Gujja S."/>
            <person name="Heilman E.R."/>
            <person name="Heiman D."/>
            <person name="Hepburn T."/>
            <person name="Howarth C."/>
            <person name="Jen D."/>
            <person name="Larson L."/>
            <person name="Mehta T."/>
            <person name="Neiman D."/>
            <person name="Pearson M."/>
            <person name="Roberts A."/>
            <person name="Saif S."/>
            <person name="Shea T."/>
            <person name="Shenoy N."/>
            <person name="Sisk P."/>
            <person name="Stolte C."/>
            <person name="Sykes S."/>
            <person name="Walk T."/>
            <person name="White J."/>
            <person name="Yandava C."/>
            <person name="Haas B."/>
            <person name="Nusbaum C."/>
            <person name="Birren B."/>
        </authorList>
    </citation>
    <scope>NUCLEOTIDE SEQUENCE</scope>
    <source>
        <strain evidence="2">ATCC 64411</strain>
    </source>
</reference>
<keyword evidence="4" id="KW-1185">Reference proteome</keyword>
<feature type="region of interest" description="Disordered" evidence="1">
    <location>
        <begin position="34"/>
        <end position="412"/>
    </location>
</feature>
<feature type="compositionally biased region" description="Low complexity" evidence="1">
    <location>
        <begin position="116"/>
        <end position="126"/>
    </location>
</feature>
<reference evidence="2" key="3">
    <citation type="submission" date="2011-03" db="EMBL/GenBank/DDBJ databases">
        <title>Annotation of Magnaporthe poae ATCC 64411.</title>
        <authorList>
            <person name="Ma L.-J."/>
            <person name="Dead R."/>
            <person name="Young S.K."/>
            <person name="Zeng Q."/>
            <person name="Gargeya S."/>
            <person name="Fitzgerald M."/>
            <person name="Haas B."/>
            <person name="Abouelleil A."/>
            <person name="Alvarado L."/>
            <person name="Arachchi H.M."/>
            <person name="Berlin A."/>
            <person name="Brown A."/>
            <person name="Chapman S.B."/>
            <person name="Chen Z."/>
            <person name="Dunbar C."/>
            <person name="Freedman E."/>
            <person name="Gearin G."/>
            <person name="Gellesch M."/>
            <person name="Goldberg J."/>
            <person name="Griggs A."/>
            <person name="Gujja S."/>
            <person name="Heiman D."/>
            <person name="Howarth C."/>
            <person name="Larson L."/>
            <person name="Lui A."/>
            <person name="MacDonald P.J.P."/>
            <person name="Mehta T."/>
            <person name="Montmayeur A."/>
            <person name="Murphy C."/>
            <person name="Neiman D."/>
            <person name="Pearson M."/>
            <person name="Priest M."/>
            <person name="Roberts A."/>
            <person name="Saif S."/>
            <person name="Shea T."/>
            <person name="Shenoy N."/>
            <person name="Sisk P."/>
            <person name="Stolte C."/>
            <person name="Sykes S."/>
            <person name="Yandava C."/>
            <person name="Wortman J."/>
            <person name="Nusbaum C."/>
            <person name="Birren B."/>
        </authorList>
    </citation>
    <scope>NUCLEOTIDE SEQUENCE</scope>
    <source>
        <strain evidence="2">ATCC 64411</strain>
    </source>
</reference>
<dbReference type="EnsemblFungi" id="MAPG_03092T0">
    <property type="protein sequence ID" value="MAPG_03092T0"/>
    <property type="gene ID" value="MAPG_03092"/>
</dbReference>
<dbReference type="Proteomes" id="UP000011715">
    <property type="component" value="Unassembled WGS sequence"/>
</dbReference>
<dbReference type="eggNOG" id="ENOG502SG5H">
    <property type="taxonomic scope" value="Eukaryota"/>
</dbReference>
<feature type="compositionally biased region" description="Basic and acidic residues" evidence="1">
    <location>
        <begin position="156"/>
        <end position="176"/>
    </location>
</feature>
<evidence type="ECO:0000313" key="3">
    <source>
        <dbReference type="EnsemblFungi" id="MAPG_03092T0"/>
    </source>
</evidence>
<dbReference type="EMBL" id="ADBL01000755">
    <property type="status" value="NOT_ANNOTATED_CDS"/>
    <property type="molecule type" value="Genomic_DNA"/>
</dbReference>
<dbReference type="EMBL" id="GL876967">
    <property type="protein sequence ID" value="KLU84046.1"/>
    <property type="molecule type" value="Genomic_DNA"/>
</dbReference>
<feature type="compositionally biased region" description="Basic and acidic residues" evidence="1">
    <location>
        <begin position="102"/>
        <end position="115"/>
    </location>
</feature>
<feature type="compositionally biased region" description="Polar residues" evidence="1">
    <location>
        <begin position="143"/>
        <end position="154"/>
    </location>
</feature>
<gene>
    <name evidence="2" type="ORF">MAPG_03092</name>
</gene>
<evidence type="ECO:0000256" key="1">
    <source>
        <dbReference type="SAM" id="MobiDB-lite"/>
    </source>
</evidence>
<name>A0A0C4DT37_MAGP6</name>
<reference evidence="3" key="5">
    <citation type="submission" date="2015-06" db="UniProtKB">
        <authorList>
            <consortium name="EnsemblFungi"/>
        </authorList>
    </citation>
    <scope>IDENTIFICATION</scope>
    <source>
        <strain evidence="3">ATCC 64411</strain>
    </source>
</reference>
<evidence type="ECO:0000313" key="4">
    <source>
        <dbReference type="Proteomes" id="UP000011715"/>
    </source>
</evidence>
<evidence type="ECO:0000313" key="2">
    <source>
        <dbReference type="EMBL" id="KLU84046.1"/>
    </source>
</evidence>
<feature type="compositionally biased region" description="Low complexity" evidence="1">
    <location>
        <begin position="244"/>
        <end position="259"/>
    </location>
</feature>
<dbReference type="AlphaFoldDB" id="A0A0C4DT37"/>
<feature type="compositionally biased region" description="Polar residues" evidence="1">
    <location>
        <begin position="403"/>
        <end position="412"/>
    </location>
</feature>
<dbReference type="VEuPathDB" id="FungiDB:MAPG_03092"/>
<protein>
    <submittedName>
        <fullName evidence="2 3">Uncharacterized protein</fullName>
    </submittedName>
</protein>
<reference evidence="4" key="1">
    <citation type="submission" date="2010-05" db="EMBL/GenBank/DDBJ databases">
        <title>The genome sequence of Magnaporthe poae strain ATCC 64411.</title>
        <authorList>
            <person name="Ma L.-J."/>
            <person name="Dead R."/>
            <person name="Young S."/>
            <person name="Zeng Q."/>
            <person name="Koehrsen M."/>
            <person name="Alvarado L."/>
            <person name="Berlin A."/>
            <person name="Chapman S.B."/>
            <person name="Chen Z."/>
            <person name="Freedman E."/>
            <person name="Gellesch M."/>
            <person name="Goldberg J."/>
            <person name="Griggs A."/>
            <person name="Gujja S."/>
            <person name="Heilman E.R."/>
            <person name="Heiman D."/>
            <person name="Hepburn T."/>
            <person name="Howarth C."/>
            <person name="Jen D."/>
            <person name="Larson L."/>
            <person name="Mehta T."/>
            <person name="Neiman D."/>
            <person name="Pearson M."/>
            <person name="Roberts A."/>
            <person name="Saif S."/>
            <person name="Shea T."/>
            <person name="Shenoy N."/>
            <person name="Sisk P."/>
            <person name="Stolte C."/>
            <person name="Sykes S."/>
            <person name="Walk T."/>
            <person name="White J."/>
            <person name="Yandava C."/>
            <person name="Haas B."/>
            <person name="Nusbaum C."/>
            <person name="Birren B."/>
        </authorList>
    </citation>
    <scope>NUCLEOTIDE SEQUENCE [LARGE SCALE GENOMIC DNA]</scope>
    <source>
        <strain evidence="4">ATCC 64411 / 73-15</strain>
    </source>
</reference>
<dbReference type="OMA" id="ENEWTTV"/>
<feature type="compositionally biased region" description="Basic and acidic residues" evidence="1">
    <location>
        <begin position="41"/>
        <end position="61"/>
    </location>
</feature>
<dbReference type="EMBL" id="ADBL01000754">
    <property type="status" value="NOT_ANNOTATED_CDS"/>
    <property type="molecule type" value="Genomic_DNA"/>
</dbReference>
<organism evidence="3 4">
    <name type="scientific">Magnaporthiopsis poae (strain ATCC 64411 / 73-15)</name>
    <name type="common">Kentucky bluegrass fungus</name>
    <name type="synonym">Magnaporthe poae</name>
    <dbReference type="NCBI Taxonomy" id="644358"/>
    <lineage>
        <taxon>Eukaryota</taxon>
        <taxon>Fungi</taxon>
        <taxon>Dikarya</taxon>
        <taxon>Ascomycota</taxon>
        <taxon>Pezizomycotina</taxon>
        <taxon>Sordariomycetes</taxon>
        <taxon>Sordariomycetidae</taxon>
        <taxon>Magnaporthales</taxon>
        <taxon>Magnaporthaceae</taxon>
        <taxon>Magnaporthiopsis</taxon>
    </lineage>
</organism>
<accession>A0A0C4DT37</accession>
<sequence length="432" mass="45934">MGASMSTAVGWAVVLSVAGFFAYREWDKNQRRLAHRITGQKPRDDQRNTNQGRRDVKEKEHTKPKRQRATETPAGAPAAAQPKANKESYAAAAKQEQPKAASQKEKAASQKEKANSQKAAQKKSAAGHSSDDDEANNREFARQLSSVKQGTKFTAKSKDDVRQKSVKQSRAEEAPKKAAAAAPEESKVSAPSSTAGIDADDDQSSAASPVVSAVNAAGDVSDMLEKPAPGPSILRLTDTEEKTNNNPRPAKAAAPGRAAQDGSGFMAAKAQGNAWTGSSKPNGDPKNGYLPVQPLDTFDAEKPAEAPAPAAPAKPQKKTASGETWMESLPSEEEQIQMLREEESWSTVKTKARKNKKKLEEDSTAESTDEAVPQNKAEAVTPAASATSLTTAKPVAGKESQRPKTFSQNSSFAALNADGAADLAEEEEEWDV</sequence>
<feature type="compositionally biased region" description="Low complexity" evidence="1">
    <location>
        <begin position="204"/>
        <end position="217"/>
    </location>
</feature>
<feature type="compositionally biased region" description="Low complexity" evidence="1">
    <location>
        <begin position="90"/>
        <end position="101"/>
    </location>
</feature>
<dbReference type="OrthoDB" id="4207724at2759"/>
<feature type="compositionally biased region" description="Low complexity" evidence="1">
    <location>
        <begin position="73"/>
        <end position="83"/>
    </location>
</feature>
<feature type="compositionally biased region" description="Low complexity" evidence="1">
    <location>
        <begin position="305"/>
        <end position="314"/>
    </location>
</feature>